<evidence type="ECO:0000256" key="2">
    <source>
        <dbReference type="SAM" id="Phobius"/>
    </source>
</evidence>
<keyword evidence="4" id="KW-1185">Reference proteome</keyword>
<feature type="compositionally biased region" description="Polar residues" evidence="1">
    <location>
        <begin position="280"/>
        <end position="298"/>
    </location>
</feature>
<gene>
    <name evidence="3" type="ORF">BLNAU_8007</name>
</gene>
<name>A0ABQ9XZK3_9EUKA</name>
<keyword evidence="2" id="KW-0812">Transmembrane</keyword>
<feature type="region of interest" description="Disordered" evidence="1">
    <location>
        <begin position="228"/>
        <end position="318"/>
    </location>
</feature>
<proteinExistence type="predicted"/>
<dbReference type="Proteomes" id="UP001281761">
    <property type="component" value="Unassembled WGS sequence"/>
</dbReference>
<accession>A0ABQ9XZK3</accession>
<feature type="transmembrane region" description="Helical" evidence="2">
    <location>
        <begin position="29"/>
        <end position="51"/>
    </location>
</feature>
<reference evidence="3 4" key="1">
    <citation type="journal article" date="2022" name="bioRxiv">
        <title>Genomics of Preaxostyla Flagellates Illuminates Evolutionary Transitions and the Path Towards Mitochondrial Loss.</title>
        <authorList>
            <person name="Novak L.V.F."/>
            <person name="Treitli S.C."/>
            <person name="Pyrih J."/>
            <person name="Halakuc P."/>
            <person name="Pipaliya S.V."/>
            <person name="Vacek V."/>
            <person name="Brzon O."/>
            <person name="Soukal P."/>
            <person name="Eme L."/>
            <person name="Dacks J.B."/>
            <person name="Karnkowska A."/>
            <person name="Elias M."/>
            <person name="Hampl V."/>
        </authorList>
    </citation>
    <scope>NUCLEOTIDE SEQUENCE [LARGE SCALE GENOMIC DNA]</scope>
    <source>
        <strain evidence="3">NAU3</strain>
        <tissue evidence="3">Gut</tissue>
    </source>
</reference>
<feature type="transmembrane region" description="Helical" evidence="2">
    <location>
        <begin position="57"/>
        <end position="78"/>
    </location>
</feature>
<evidence type="ECO:0000313" key="3">
    <source>
        <dbReference type="EMBL" id="KAK2956932.1"/>
    </source>
</evidence>
<keyword evidence="2" id="KW-0472">Membrane</keyword>
<evidence type="ECO:0000313" key="4">
    <source>
        <dbReference type="Proteomes" id="UP001281761"/>
    </source>
</evidence>
<evidence type="ECO:0000256" key="1">
    <source>
        <dbReference type="SAM" id="MobiDB-lite"/>
    </source>
</evidence>
<dbReference type="EMBL" id="JARBJD010000050">
    <property type="protein sequence ID" value="KAK2956932.1"/>
    <property type="molecule type" value="Genomic_DNA"/>
</dbReference>
<comment type="caution">
    <text evidence="3">The sequence shown here is derived from an EMBL/GenBank/DDBJ whole genome shotgun (WGS) entry which is preliminary data.</text>
</comment>
<protein>
    <submittedName>
        <fullName evidence="3">Uncharacterized protein</fullName>
    </submittedName>
</protein>
<organism evidence="3 4">
    <name type="scientific">Blattamonas nauphoetae</name>
    <dbReference type="NCBI Taxonomy" id="2049346"/>
    <lineage>
        <taxon>Eukaryota</taxon>
        <taxon>Metamonada</taxon>
        <taxon>Preaxostyla</taxon>
        <taxon>Oxymonadida</taxon>
        <taxon>Blattamonas</taxon>
    </lineage>
</organism>
<sequence length="318" mass="36034">MSQPGQFILQDRPYYKPKKNVVLRNKPHFNCSIIFAIIGGVLVIGGIVSIILLRDLLIMGIAFIMFGLFIGLLFQCFACRFTVIYTMELDFENDKFILDVGGNCCATMCSNIRRHDELPLEDIYGLYLAGWKTMTTPKIRSDAYDANGEYHPIPDLAEKPEYLVRVVTRMGLSYSPNYYHPLNKVQEIFDAWNEYQGWAIQNGKRPAVSAPPQGFDAAGQQIYPPRAGQMQQQPYPQQGYPQQQQYPQQQYPQQQYTPQQYNQQAYAQPPGQPGQYQPEYNAQNAAYQPPNTLPSEGSHSFPAEVAADPGIVDEKKVA</sequence>
<feature type="compositionally biased region" description="Low complexity" evidence="1">
    <location>
        <begin position="228"/>
        <end position="278"/>
    </location>
</feature>
<keyword evidence="2" id="KW-1133">Transmembrane helix</keyword>